<accession>A0A8S5TF21</accession>
<protein>
    <submittedName>
        <fullName evidence="1">Uncharacterized protein</fullName>
    </submittedName>
</protein>
<proteinExistence type="predicted"/>
<dbReference type="EMBL" id="BK032818">
    <property type="protein sequence ID" value="DAF61917.1"/>
    <property type="molecule type" value="Genomic_DNA"/>
</dbReference>
<evidence type="ECO:0000313" key="1">
    <source>
        <dbReference type="EMBL" id="DAF61917.1"/>
    </source>
</evidence>
<sequence>MLLNAKARNRIIKQIDSKTNRMVMIGLYSKGTDGQMYTSSFILCEILITTYF</sequence>
<reference evidence="1" key="1">
    <citation type="journal article" date="2021" name="Proc. Natl. Acad. Sci. U.S.A.">
        <title>A Catalog of Tens of Thousands of Viruses from Human Metagenomes Reveals Hidden Associations with Chronic Diseases.</title>
        <authorList>
            <person name="Tisza M.J."/>
            <person name="Buck C.B."/>
        </authorList>
    </citation>
    <scope>NUCLEOTIDE SEQUENCE</scope>
    <source>
        <strain evidence="1">CtP0x5</strain>
    </source>
</reference>
<organism evidence="1">
    <name type="scientific">Siphoviridae sp. ctP0x5</name>
    <dbReference type="NCBI Taxonomy" id="2827863"/>
    <lineage>
        <taxon>Viruses</taxon>
        <taxon>Duplodnaviria</taxon>
        <taxon>Heunggongvirae</taxon>
        <taxon>Uroviricota</taxon>
        <taxon>Caudoviricetes</taxon>
    </lineage>
</organism>
<name>A0A8S5TF21_9CAUD</name>